<gene>
    <name evidence="2" type="ordered locus">Tter_0869</name>
</gene>
<dbReference type="PANTHER" id="PTHR10093">
    <property type="entry name" value="IRON-SULFUR CLUSTER ASSEMBLY ENZYME NIFU HOMOLOG"/>
    <property type="match status" value="1"/>
</dbReference>
<keyword evidence="3" id="KW-1185">Reference proteome</keyword>
<dbReference type="OrthoDB" id="9804157at2"/>
<dbReference type="GO" id="GO:0051536">
    <property type="term" value="F:iron-sulfur cluster binding"/>
    <property type="evidence" value="ECO:0007669"/>
    <property type="project" value="InterPro"/>
</dbReference>
<dbReference type="Proteomes" id="UP000000323">
    <property type="component" value="Chromosome 1"/>
</dbReference>
<accession>D1CFT0</accession>
<protein>
    <submittedName>
        <fullName evidence="2">Nitrogen-fixing NifU domain protein</fullName>
    </submittedName>
</protein>
<dbReference type="AlphaFoldDB" id="D1CFT0"/>
<dbReference type="CDD" id="cd06664">
    <property type="entry name" value="IscU_like"/>
    <property type="match status" value="1"/>
</dbReference>
<sequence>MQENIQNKHEYTDITIDHYLHPRNVGIIPDATGAGTAGDQEKGQIMIQITLRCSNRVIEDIRFRAFGCSATIASASMVTELAKGKTLEEAEAITSHVLLEALGGLPQDKLYCADYATEALHIAIKDAISRNSDG</sequence>
<evidence type="ECO:0000259" key="1">
    <source>
        <dbReference type="Pfam" id="PF01592"/>
    </source>
</evidence>
<reference evidence="3" key="1">
    <citation type="journal article" date="2010" name="Stand. Genomic Sci.">
        <title>Complete genome sequence of 'Thermobaculum terrenum' type strain (YNP1).</title>
        <authorList>
            <person name="Kiss H."/>
            <person name="Cleland D."/>
            <person name="Lapidus A."/>
            <person name="Lucas S."/>
            <person name="Glavina Del Rio T."/>
            <person name="Nolan M."/>
            <person name="Tice H."/>
            <person name="Han C."/>
            <person name="Goodwin L."/>
            <person name="Pitluck S."/>
            <person name="Liolios K."/>
            <person name="Ivanova N."/>
            <person name="Mavromatis K."/>
            <person name="Ovchinnikova G."/>
            <person name="Pati A."/>
            <person name="Chen A."/>
            <person name="Palaniappan K."/>
            <person name="Land M."/>
            <person name="Hauser L."/>
            <person name="Chang Y."/>
            <person name="Jeffries C."/>
            <person name="Lu M."/>
            <person name="Brettin T."/>
            <person name="Detter J."/>
            <person name="Goker M."/>
            <person name="Tindall B."/>
            <person name="Beck B."/>
            <person name="McDermott T."/>
            <person name="Woyke T."/>
            <person name="Bristow J."/>
            <person name="Eisen J."/>
            <person name="Markowitz V."/>
            <person name="Hugenholtz P."/>
            <person name="Kyrpides N."/>
            <person name="Klenk H."/>
            <person name="Cheng J."/>
        </authorList>
    </citation>
    <scope>NUCLEOTIDE SEQUENCE [LARGE SCALE GENOMIC DNA]</scope>
    <source>
        <strain evidence="3">ATCC BAA-798 / YNP1</strain>
    </source>
</reference>
<dbReference type="KEGG" id="ttr:Tter_0869"/>
<name>D1CFT0_THET1</name>
<dbReference type="STRING" id="525904.Tter_0869"/>
<evidence type="ECO:0000313" key="3">
    <source>
        <dbReference type="Proteomes" id="UP000000323"/>
    </source>
</evidence>
<evidence type="ECO:0000313" key="2">
    <source>
        <dbReference type="EMBL" id="ACZ41786.1"/>
    </source>
</evidence>
<proteinExistence type="predicted"/>
<dbReference type="GO" id="GO:0005506">
    <property type="term" value="F:iron ion binding"/>
    <property type="evidence" value="ECO:0007669"/>
    <property type="project" value="InterPro"/>
</dbReference>
<dbReference type="InterPro" id="IPR002871">
    <property type="entry name" value="NIF_FeS_clus_asmbl_NifU_N"/>
</dbReference>
<dbReference type="Pfam" id="PF01592">
    <property type="entry name" value="NifU_N"/>
    <property type="match status" value="1"/>
</dbReference>
<dbReference type="GO" id="GO:0016226">
    <property type="term" value="P:iron-sulfur cluster assembly"/>
    <property type="evidence" value="ECO:0007669"/>
    <property type="project" value="InterPro"/>
</dbReference>
<dbReference type="EMBL" id="CP001825">
    <property type="protein sequence ID" value="ACZ41786.1"/>
    <property type="molecule type" value="Genomic_DNA"/>
</dbReference>
<feature type="domain" description="NIF system FeS cluster assembly NifU N-terminal" evidence="1">
    <location>
        <begin position="10"/>
        <end position="130"/>
    </location>
</feature>
<dbReference type="Gene3D" id="3.90.1010.10">
    <property type="match status" value="1"/>
</dbReference>
<dbReference type="SUPFAM" id="SSF82649">
    <property type="entry name" value="SufE/NifU"/>
    <property type="match status" value="1"/>
</dbReference>
<dbReference type="HOGENOM" id="CLU_079283_5_1_0"/>
<dbReference type="eggNOG" id="COG0822">
    <property type="taxonomic scope" value="Bacteria"/>
</dbReference>
<organism evidence="2 3">
    <name type="scientific">Thermobaculum terrenum (strain ATCC BAA-798 / CCMEE 7001 / YNP1)</name>
    <dbReference type="NCBI Taxonomy" id="525904"/>
    <lineage>
        <taxon>Bacteria</taxon>
        <taxon>Bacillati</taxon>
        <taxon>Chloroflexota</taxon>
        <taxon>Chloroflexia</taxon>
        <taxon>Candidatus Thermobaculales</taxon>
        <taxon>Candidatus Thermobaculaceae</taxon>
        <taxon>Thermobaculum</taxon>
    </lineage>
</organism>
<dbReference type="RefSeq" id="WP_012874821.1">
    <property type="nucleotide sequence ID" value="NC_013525.1"/>
</dbReference>